<dbReference type="Pfam" id="PF07366">
    <property type="entry name" value="SnoaL"/>
    <property type="match status" value="1"/>
</dbReference>
<dbReference type="EMBL" id="BMYZ01000002">
    <property type="protein sequence ID" value="GGY77054.1"/>
    <property type="molecule type" value="Genomic_DNA"/>
</dbReference>
<comment type="caution">
    <text evidence="1">The sequence shown here is derived from an EMBL/GenBank/DDBJ whole genome shotgun (WGS) entry which is preliminary data.</text>
</comment>
<sequence length="246" mass="27209">MTQDCESKNKDLVQKIYTDIMNGGKTDLVNTYFDANVILHISGANNGATGETSHLQSLKNNNPNYIATLKHLAADGDYVAAHWHLSAKPDNEFNGKAVVDLYRVAGNKIIEHWHLSANLSDTTVSGNSLFSDLYKYTGTKPVATQDSEAANNQLVTSTYLGLFNDKNLSLIDQNIAPSYLQHNPYVPNGSEALRNFVNARTPGGLSFFATISDDDLVWTFKGDGNLTLVDMFRVDNKKIVEHYDLF</sequence>
<reference evidence="2" key="1">
    <citation type="journal article" date="2019" name="Int. J. Syst. Evol. Microbiol.">
        <title>The Global Catalogue of Microorganisms (GCM) 10K type strain sequencing project: providing services to taxonomists for standard genome sequencing and annotation.</title>
        <authorList>
            <consortium name="The Broad Institute Genomics Platform"/>
            <consortium name="The Broad Institute Genome Sequencing Center for Infectious Disease"/>
            <person name="Wu L."/>
            <person name="Ma J."/>
        </authorList>
    </citation>
    <scope>NUCLEOTIDE SEQUENCE [LARGE SCALE GENOMIC DNA]</scope>
    <source>
        <strain evidence="2">KCTC 32239</strain>
    </source>
</reference>
<proteinExistence type="predicted"/>
<evidence type="ECO:0000313" key="1">
    <source>
        <dbReference type="EMBL" id="GGY77054.1"/>
    </source>
</evidence>
<accession>A0ABQ3B332</accession>
<dbReference type="InterPro" id="IPR032710">
    <property type="entry name" value="NTF2-like_dom_sf"/>
</dbReference>
<evidence type="ECO:0000313" key="2">
    <source>
        <dbReference type="Proteomes" id="UP000619761"/>
    </source>
</evidence>
<dbReference type="Gene3D" id="3.10.450.50">
    <property type="match status" value="2"/>
</dbReference>
<name>A0ABQ3B332_9GAMM</name>
<dbReference type="InterPro" id="IPR009959">
    <property type="entry name" value="Cyclase_SnoaL-like"/>
</dbReference>
<dbReference type="PANTHER" id="PTHR38436:SF1">
    <property type="entry name" value="ESTER CYCLASE"/>
    <property type="match status" value="1"/>
</dbReference>
<organism evidence="1 2">
    <name type="scientific">Cellvibrio zantedeschiae</name>
    <dbReference type="NCBI Taxonomy" id="1237077"/>
    <lineage>
        <taxon>Bacteria</taxon>
        <taxon>Pseudomonadati</taxon>
        <taxon>Pseudomonadota</taxon>
        <taxon>Gammaproteobacteria</taxon>
        <taxon>Cellvibrionales</taxon>
        <taxon>Cellvibrionaceae</taxon>
        <taxon>Cellvibrio</taxon>
    </lineage>
</organism>
<dbReference type="PANTHER" id="PTHR38436">
    <property type="entry name" value="POLYKETIDE CYCLASE SNOAL-LIKE DOMAIN"/>
    <property type="match status" value="1"/>
</dbReference>
<gene>
    <name evidence="1" type="ORF">GCM10011613_21960</name>
</gene>
<protein>
    <submittedName>
        <fullName evidence="1">Polyketide cyclase</fullName>
    </submittedName>
</protein>
<dbReference type="SUPFAM" id="SSF54427">
    <property type="entry name" value="NTF2-like"/>
    <property type="match status" value="2"/>
</dbReference>
<dbReference type="Proteomes" id="UP000619761">
    <property type="component" value="Unassembled WGS sequence"/>
</dbReference>
<keyword evidence="2" id="KW-1185">Reference proteome</keyword>